<name>A0A392VMB8_9FABA</name>
<evidence type="ECO:0000313" key="1">
    <source>
        <dbReference type="EMBL" id="MCI89486.1"/>
    </source>
</evidence>
<sequence length="28" mass="3175">LSNIPEIATGWLVTMKYSYGVDKKSEML</sequence>
<reference evidence="1 2" key="1">
    <citation type="journal article" date="2018" name="Front. Plant Sci.">
        <title>Red Clover (Trifolium pratense) and Zigzag Clover (T. medium) - A Picture of Genomic Similarities and Differences.</title>
        <authorList>
            <person name="Dluhosova J."/>
            <person name="Istvanek J."/>
            <person name="Nedelnik J."/>
            <person name="Repkova J."/>
        </authorList>
    </citation>
    <scope>NUCLEOTIDE SEQUENCE [LARGE SCALE GENOMIC DNA]</scope>
    <source>
        <strain evidence="2">cv. 10/8</strain>
        <tissue evidence="1">Leaf</tissue>
    </source>
</reference>
<protein>
    <submittedName>
        <fullName evidence="1">Uncharacterized protein</fullName>
    </submittedName>
</protein>
<proteinExistence type="predicted"/>
<keyword evidence="2" id="KW-1185">Reference proteome</keyword>
<dbReference type="Proteomes" id="UP000265520">
    <property type="component" value="Unassembled WGS sequence"/>
</dbReference>
<feature type="non-terminal residue" evidence="1">
    <location>
        <position position="1"/>
    </location>
</feature>
<accession>A0A392VMB8</accession>
<evidence type="ECO:0000313" key="2">
    <source>
        <dbReference type="Proteomes" id="UP000265520"/>
    </source>
</evidence>
<dbReference type="EMBL" id="LXQA011220494">
    <property type="protein sequence ID" value="MCI89486.1"/>
    <property type="molecule type" value="Genomic_DNA"/>
</dbReference>
<organism evidence="1 2">
    <name type="scientific">Trifolium medium</name>
    <dbReference type="NCBI Taxonomy" id="97028"/>
    <lineage>
        <taxon>Eukaryota</taxon>
        <taxon>Viridiplantae</taxon>
        <taxon>Streptophyta</taxon>
        <taxon>Embryophyta</taxon>
        <taxon>Tracheophyta</taxon>
        <taxon>Spermatophyta</taxon>
        <taxon>Magnoliopsida</taxon>
        <taxon>eudicotyledons</taxon>
        <taxon>Gunneridae</taxon>
        <taxon>Pentapetalae</taxon>
        <taxon>rosids</taxon>
        <taxon>fabids</taxon>
        <taxon>Fabales</taxon>
        <taxon>Fabaceae</taxon>
        <taxon>Papilionoideae</taxon>
        <taxon>50 kb inversion clade</taxon>
        <taxon>NPAAA clade</taxon>
        <taxon>Hologalegina</taxon>
        <taxon>IRL clade</taxon>
        <taxon>Trifolieae</taxon>
        <taxon>Trifolium</taxon>
    </lineage>
</organism>
<comment type="caution">
    <text evidence="1">The sequence shown here is derived from an EMBL/GenBank/DDBJ whole genome shotgun (WGS) entry which is preliminary data.</text>
</comment>
<dbReference type="AlphaFoldDB" id="A0A392VMB8"/>